<protein>
    <submittedName>
        <fullName evidence="3">Phosphopantetheinyl transferase</fullName>
    </submittedName>
</protein>
<evidence type="ECO:0000259" key="2">
    <source>
        <dbReference type="Pfam" id="PF01648"/>
    </source>
</evidence>
<dbReference type="InterPro" id="IPR008278">
    <property type="entry name" value="4-PPantetheinyl_Trfase_dom"/>
</dbReference>
<evidence type="ECO:0000256" key="1">
    <source>
        <dbReference type="ARBA" id="ARBA00022679"/>
    </source>
</evidence>
<name>A0A0U1KRW8_9FIRM</name>
<sequence>MKSVITYIDDLTLIRPENTLKATLCYCYLASTTNYDEPIQHLHHQECREYKTLKVTRRIRSFLVGRLAAKQAVAALTGEKELNGILIQSGVFSQPVVICEKRNTQVSITHCEDYGMAIAFPEVHPMGIDLEKIDPLKRDVLAGQITAFENTLIVPAVIQYDVGLALLWTAKEALSKVLKTGLMTPFELFEVAKINFCENFITCYYKNFSQYKAISFSIGKYMCSIVYPLKTDLRIDIQSFKNHHKKYS</sequence>
<dbReference type="EMBL" id="CTRP01000002">
    <property type="protein sequence ID" value="CQR70176.1"/>
    <property type="molecule type" value="Genomic_DNA"/>
</dbReference>
<dbReference type="GO" id="GO:0000287">
    <property type="term" value="F:magnesium ion binding"/>
    <property type="evidence" value="ECO:0007669"/>
    <property type="project" value="InterPro"/>
</dbReference>
<dbReference type="SUPFAM" id="SSF56214">
    <property type="entry name" value="4'-phosphopantetheinyl transferase"/>
    <property type="match status" value="2"/>
</dbReference>
<dbReference type="Pfam" id="PF01648">
    <property type="entry name" value="ACPS"/>
    <property type="match status" value="1"/>
</dbReference>
<dbReference type="Proteomes" id="UP000049855">
    <property type="component" value="Unassembled WGS sequence"/>
</dbReference>
<dbReference type="InterPro" id="IPR037143">
    <property type="entry name" value="4-PPantetheinyl_Trfase_dom_sf"/>
</dbReference>
<reference evidence="4" key="1">
    <citation type="submission" date="2015-03" db="EMBL/GenBank/DDBJ databases">
        <authorList>
            <person name="Nijsse Bart"/>
        </authorList>
    </citation>
    <scope>NUCLEOTIDE SEQUENCE [LARGE SCALE GENOMIC DNA]</scope>
</reference>
<accession>A0A0U1KRW8</accession>
<keyword evidence="1 3" id="KW-0808">Transferase</keyword>
<dbReference type="Gene3D" id="3.90.470.20">
    <property type="entry name" value="4'-phosphopantetheinyl transferase domain"/>
    <property type="match status" value="2"/>
</dbReference>
<evidence type="ECO:0000313" key="4">
    <source>
        <dbReference type="Proteomes" id="UP000049855"/>
    </source>
</evidence>
<gene>
    <name evidence="3" type="ORF">SpAn4DRAFT_4688</name>
</gene>
<feature type="domain" description="4'-phosphopantetheinyl transferase" evidence="2">
    <location>
        <begin position="125"/>
        <end position="213"/>
    </location>
</feature>
<organism evidence="3 4">
    <name type="scientific">Sporomusa ovata</name>
    <dbReference type="NCBI Taxonomy" id="2378"/>
    <lineage>
        <taxon>Bacteria</taxon>
        <taxon>Bacillati</taxon>
        <taxon>Bacillota</taxon>
        <taxon>Negativicutes</taxon>
        <taxon>Selenomonadales</taxon>
        <taxon>Sporomusaceae</taxon>
        <taxon>Sporomusa</taxon>
    </lineage>
</organism>
<proteinExistence type="predicted"/>
<keyword evidence="4" id="KW-1185">Reference proteome</keyword>
<dbReference type="GO" id="GO:0008897">
    <property type="term" value="F:holo-[acyl-carrier-protein] synthase activity"/>
    <property type="evidence" value="ECO:0007669"/>
    <property type="project" value="InterPro"/>
</dbReference>
<evidence type="ECO:0000313" key="3">
    <source>
        <dbReference type="EMBL" id="CQR70176.1"/>
    </source>
</evidence>
<dbReference type="AlphaFoldDB" id="A0A0U1KRW8"/>
<dbReference type="RefSeq" id="WP_021170799.1">
    <property type="nucleotide sequence ID" value="NZ_CTRP01000002.1"/>
</dbReference>